<accession>A0A552AHX7</accession>
<protein>
    <recommendedName>
        <fullName evidence="4">DUF4760 domain-containing protein</fullName>
    </recommendedName>
</protein>
<gene>
    <name evidence="2" type="ORF">EWV63_14000</name>
</gene>
<sequence length="238" mass="26559">MINNKNRIGLFLFLIGIAAISIWFISLLLKSSAEIQVQSIANLLGAAIGTVGAYIVAKWAYESGQRERYRLMSEIAQATFNAIIDRLHYLDAIAEILPLYDGSKQALWSLRDKVVEIHFTPKPISSTLRAQLSTYYPYVDNELDDLDRAILAWISSLGHAYFNSRGRGQSEKYIGELISAGEHLQMAVDSRKGILRLFRKPFLLSGNGNYWDPDFTDADAGIAAVEAFRAQLPKDDGV</sequence>
<evidence type="ECO:0000256" key="1">
    <source>
        <dbReference type="SAM" id="Phobius"/>
    </source>
</evidence>
<reference evidence="2 3" key="1">
    <citation type="submission" date="2019-01" db="EMBL/GenBank/DDBJ databases">
        <title>Coherence of Microcystis species and biogeography revealed through population genomics.</title>
        <authorList>
            <person name="Perez-Carrascal O.M."/>
            <person name="Terrat Y."/>
            <person name="Giani A."/>
            <person name="Fortin N."/>
            <person name="Tromas N."/>
            <person name="Shapiro B.J."/>
        </authorList>
    </citation>
    <scope>NUCLEOTIDE SEQUENCE [LARGE SCALE GENOMIC DNA]</scope>
    <source>
        <strain evidence="2">Ma_OC_H_19870700_S124</strain>
    </source>
</reference>
<feature type="transmembrane region" description="Helical" evidence="1">
    <location>
        <begin position="7"/>
        <end position="28"/>
    </location>
</feature>
<name>A0A552AHX7_MICAE</name>
<keyword evidence="1" id="KW-0812">Transmembrane</keyword>
<keyword evidence="1" id="KW-1133">Transmembrane helix</keyword>
<dbReference type="AlphaFoldDB" id="A0A552AHX7"/>
<evidence type="ECO:0008006" key="4">
    <source>
        <dbReference type="Google" id="ProtNLM"/>
    </source>
</evidence>
<keyword evidence="1" id="KW-0472">Membrane</keyword>
<organism evidence="2 3">
    <name type="scientific">Microcystis aeruginosa Ma_OC_H_19870700_S124</name>
    <dbReference type="NCBI Taxonomy" id="2486262"/>
    <lineage>
        <taxon>Bacteria</taxon>
        <taxon>Bacillati</taxon>
        <taxon>Cyanobacteriota</taxon>
        <taxon>Cyanophyceae</taxon>
        <taxon>Oscillatoriophycideae</taxon>
        <taxon>Chroococcales</taxon>
        <taxon>Microcystaceae</taxon>
        <taxon>Microcystis</taxon>
    </lineage>
</organism>
<comment type="caution">
    <text evidence="2">The sequence shown here is derived from an EMBL/GenBank/DDBJ whole genome shotgun (WGS) entry which is preliminary data.</text>
</comment>
<dbReference type="Proteomes" id="UP000316280">
    <property type="component" value="Unassembled WGS sequence"/>
</dbReference>
<feature type="transmembrane region" description="Helical" evidence="1">
    <location>
        <begin position="40"/>
        <end position="61"/>
    </location>
</feature>
<proteinExistence type="predicted"/>
<evidence type="ECO:0000313" key="2">
    <source>
        <dbReference type="EMBL" id="TRT85053.1"/>
    </source>
</evidence>
<dbReference type="EMBL" id="SFBR01000120">
    <property type="protein sequence ID" value="TRT85053.1"/>
    <property type="molecule type" value="Genomic_DNA"/>
</dbReference>
<evidence type="ECO:0000313" key="3">
    <source>
        <dbReference type="Proteomes" id="UP000316280"/>
    </source>
</evidence>